<keyword evidence="10" id="KW-1185">Reference proteome</keyword>
<dbReference type="GO" id="GO:0008675">
    <property type="term" value="F:2-dehydro-3-deoxy-phosphogluconate aldolase activity"/>
    <property type="evidence" value="ECO:0007669"/>
    <property type="project" value="UniProtKB-EC"/>
</dbReference>
<evidence type="ECO:0000256" key="6">
    <source>
        <dbReference type="ARBA" id="ARBA00023239"/>
    </source>
</evidence>
<dbReference type="InterPro" id="IPR013785">
    <property type="entry name" value="Aldolase_TIM"/>
</dbReference>
<proteinExistence type="inferred from homology"/>
<dbReference type="AlphaFoldDB" id="A0A7K1V910"/>
<dbReference type="NCBIfam" id="NF004325">
    <property type="entry name" value="PRK05718.1"/>
    <property type="match status" value="1"/>
</dbReference>
<comment type="subunit">
    <text evidence="4">Homotrimer.</text>
</comment>
<evidence type="ECO:0000256" key="8">
    <source>
        <dbReference type="ARBA" id="ARBA00023277"/>
    </source>
</evidence>
<gene>
    <name evidence="9" type="primary">eda</name>
    <name evidence="9" type="ORF">GPX89_35875</name>
</gene>
<dbReference type="InterPro" id="IPR031338">
    <property type="entry name" value="KDPG/KHG_AS_2"/>
</dbReference>
<sequence>MNPLDISPVIPVVVLDDPGKAVPLARALLDGGIGIIEVTLRSAAALPAIERIAAELPDMAVGAGTILTPAQAAAATSAGARFLVSPGVTATLLQALADTGLPCLPGVSTVSQILTVLEHGMTDMKFFPAESSGGTKALQSFNGPLPHVRFCPTGGITPATASDYLALPNVGCVGGSWLTPDSVINDADWPRIRRLAAEAAALPRATS</sequence>
<keyword evidence="7" id="KW-0704">Schiff base</keyword>
<dbReference type="SUPFAM" id="SSF51569">
    <property type="entry name" value="Aldolase"/>
    <property type="match status" value="1"/>
</dbReference>
<dbReference type="PANTHER" id="PTHR30246">
    <property type="entry name" value="2-KETO-3-DEOXY-6-PHOSPHOGLUCONATE ALDOLASE"/>
    <property type="match status" value="1"/>
</dbReference>
<evidence type="ECO:0000256" key="5">
    <source>
        <dbReference type="ARBA" id="ARBA00013063"/>
    </source>
</evidence>
<keyword evidence="6 9" id="KW-0456">Lyase</keyword>
<comment type="similarity">
    <text evidence="3">Belongs to the KHG/KDPG aldolase family.</text>
</comment>
<evidence type="ECO:0000313" key="10">
    <source>
        <dbReference type="Proteomes" id="UP000466794"/>
    </source>
</evidence>
<evidence type="ECO:0000313" key="9">
    <source>
        <dbReference type="EMBL" id="MVU82598.1"/>
    </source>
</evidence>
<dbReference type="RefSeq" id="WP_157392208.1">
    <property type="nucleotide sequence ID" value="NZ_WRPP01000010.1"/>
</dbReference>
<dbReference type="EC" id="4.1.2.14" evidence="5"/>
<name>A0A7K1V910_9NOCA</name>
<keyword evidence="8" id="KW-0119">Carbohydrate metabolism</keyword>
<comment type="pathway">
    <text evidence="2">Carbohydrate acid metabolism; 2-dehydro-3-deoxy-D-gluconate degradation; D-glyceraldehyde 3-phosphate and pyruvate from 2-dehydro-3-deoxy-D-gluconate: step 2/2.</text>
</comment>
<dbReference type="InterPro" id="IPR000887">
    <property type="entry name" value="Aldlse_KDPG_KHG"/>
</dbReference>
<protein>
    <recommendedName>
        <fullName evidence="5">2-dehydro-3-deoxy-phosphogluconate aldolase</fullName>
        <ecNumber evidence="5">4.1.2.14</ecNumber>
    </recommendedName>
</protein>
<dbReference type="EMBL" id="WRPP01000010">
    <property type="protein sequence ID" value="MVU82598.1"/>
    <property type="molecule type" value="Genomic_DNA"/>
</dbReference>
<dbReference type="Pfam" id="PF01081">
    <property type="entry name" value="Aldolase"/>
    <property type="match status" value="1"/>
</dbReference>
<dbReference type="InterPro" id="IPR031337">
    <property type="entry name" value="KDPG/KHG_AS_1"/>
</dbReference>
<comment type="catalytic activity">
    <reaction evidence="1">
        <text>2-dehydro-3-deoxy-6-phospho-D-gluconate = D-glyceraldehyde 3-phosphate + pyruvate</text>
        <dbReference type="Rhea" id="RHEA:17089"/>
        <dbReference type="ChEBI" id="CHEBI:15361"/>
        <dbReference type="ChEBI" id="CHEBI:57569"/>
        <dbReference type="ChEBI" id="CHEBI:59776"/>
        <dbReference type="EC" id="4.1.2.14"/>
    </reaction>
</comment>
<evidence type="ECO:0000256" key="4">
    <source>
        <dbReference type="ARBA" id="ARBA00011233"/>
    </source>
</evidence>
<evidence type="ECO:0000256" key="2">
    <source>
        <dbReference type="ARBA" id="ARBA00004736"/>
    </source>
</evidence>
<reference evidence="9 10" key="1">
    <citation type="submission" date="2019-12" db="EMBL/GenBank/DDBJ databases">
        <title>Nocardia sp. nov. ET3-3 isolated from soil.</title>
        <authorList>
            <person name="Kanchanasin P."/>
            <person name="Tanasupawat S."/>
            <person name="Yuki M."/>
            <person name="Kudo T."/>
        </authorList>
    </citation>
    <scope>NUCLEOTIDE SEQUENCE [LARGE SCALE GENOMIC DNA]</scope>
    <source>
        <strain evidence="9 10">ET3-3</strain>
    </source>
</reference>
<evidence type="ECO:0000256" key="3">
    <source>
        <dbReference type="ARBA" id="ARBA00006906"/>
    </source>
</evidence>
<organism evidence="9 10">
    <name type="scientific">Nocardia terrae</name>
    <dbReference type="NCBI Taxonomy" id="2675851"/>
    <lineage>
        <taxon>Bacteria</taxon>
        <taxon>Bacillati</taxon>
        <taxon>Actinomycetota</taxon>
        <taxon>Actinomycetes</taxon>
        <taxon>Mycobacteriales</taxon>
        <taxon>Nocardiaceae</taxon>
        <taxon>Nocardia</taxon>
    </lineage>
</organism>
<dbReference type="PROSITE" id="PS00160">
    <property type="entry name" value="ALDOLASE_KDPG_KHG_2"/>
    <property type="match status" value="1"/>
</dbReference>
<dbReference type="NCBIfam" id="TIGR01182">
    <property type="entry name" value="eda"/>
    <property type="match status" value="1"/>
</dbReference>
<dbReference type="PROSITE" id="PS00159">
    <property type="entry name" value="ALDOLASE_KDPG_KHG_1"/>
    <property type="match status" value="1"/>
</dbReference>
<evidence type="ECO:0000256" key="7">
    <source>
        <dbReference type="ARBA" id="ARBA00023270"/>
    </source>
</evidence>
<comment type="caution">
    <text evidence="9">The sequence shown here is derived from an EMBL/GenBank/DDBJ whole genome shotgun (WGS) entry which is preliminary data.</text>
</comment>
<evidence type="ECO:0000256" key="1">
    <source>
        <dbReference type="ARBA" id="ARBA00000654"/>
    </source>
</evidence>
<dbReference type="CDD" id="cd00452">
    <property type="entry name" value="KDPG_aldolase"/>
    <property type="match status" value="1"/>
</dbReference>
<dbReference type="Gene3D" id="3.20.20.70">
    <property type="entry name" value="Aldolase class I"/>
    <property type="match status" value="1"/>
</dbReference>
<dbReference type="Proteomes" id="UP000466794">
    <property type="component" value="Unassembled WGS sequence"/>
</dbReference>
<accession>A0A7K1V910</accession>
<dbReference type="PANTHER" id="PTHR30246:SF1">
    <property type="entry name" value="2-DEHYDRO-3-DEOXY-6-PHOSPHOGALACTONATE ALDOLASE-RELATED"/>
    <property type="match status" value="1"/>
</dbReference>